<keyword evidence="3 10" id="KW-0808">Transferase</keyword>
<comment type="function">
    <text evidence="10">Catalyzes the condensation of 2 ATP molecules into cyclic di-AMP (c-di-AMP), a second messenger used to regulate differing processes in different bacteria.</text>
</comment>
<dbReference type="SUPFAM" id="SSF143597">
    <property type="entry name" value="YojJ-like"/>
    <property type="match status" value="1"/>
</dbReference>
<keyword evidence="13" id="KW-1185">Reference proteome</keyword>
<name>A0A3M8H0V5_9BACI</name>
<dbReference type="Pfam" id="PF02457">
    <property type="entry name" value="DAC"/>
    <property type="match status" value="1"/>
</dbReference>
<protein>
    <recommendedName>
        <fullName evidence="10">Diadenylate cyclase</fullName>
        <shortName evidence="10">DAC</shortName>
        <ecNumber evidence="10">2.7.7.85</ecNumber>
    </recommendedName>
    <alternativeName>
        <fullName evidence="10">Cyclic-di-AMP synthase</fullName>
        <shortName evidence="10">c-di-AMP synthase</shortName>
    </alternativeName>
</protein>
<comment type="subunit">
    <text evidence="10">Probably a homodimer.</text>
</comment>
<dbReference type="Proteomes" id="UP000279909">
    <property type="component" value="Unassembled WGS sequence"/>
</dbReference>
<dbReference type="PIRSF" id="PIRSF004793">
    <property type="entry name" value="UCP004793"/>
    <property type="match status" value="1"/>
</dbReference>
<dbReference type="PROSITE" id="PS51794">
    <property type="entry name" value="DAC"/>
    <property type="match status" value="1"/>
</dbReference>
<reference evidence="12 13" key="1">
    <citation type="journal article" date="2014" name="Int. J. Syst. Evol. Microbiol.">
        <title>Lysinibacillus halotolerans sp. nov., isolated from saline-alkaline soil.</title>
        <authorList>
            <person name="Kong D."/>
            <person name="Wang Y."/>
            <person name="Zhao B."/>
            <person name="Li Y."/>
            <person name="Song J."/>
            <person name="Zhai Y."/>
            <person name="Zhang C."/>
            <person name="Wang H."/>
            <person name="Chen X."/>
            <person name="Zhao B."/>
            <person name="Ruan Z."/>
        </authorList>
    </citation>
    <scope>NUCLEOTIDE SEQUENCE [LARGE SCALE GENOMIC DNA]</scope>
    <source>
        <strain evidence="12 13">MCCC 1A12703</strain>
    </source>
</reference>
<proteinExistence type="inferred from homology"/>
<accession>A0A3M8H0V5</accession>
<dbReference type="Gene3D" id="3.40.1700.10">
    <property type="entry name" value="DNA integrity scanning protein, DisA, N-terminal domain"/>
    <property type="match status" value="1"/>
</dbReference>
<dbReference type="GO" id="GO:0106408">
    <property type="term" value="F:diadenylate cyclase activity"/>
    <property type="evidence" value="ECO:0007669"/>
    <property type="project" value="UniProtKB-EC"/>
</dbReference>
<dbReference type="PANTHER" id="PTHR34185">
    <property type="entry name" value="DIADENYLATE CYCLASE"/>
    <property type="match status" value="1"/>
</dbReference>
<dbReference type="OrthoDB" id="9807385at2"/>
<dbReference type="InterPro" id="IPR014046">
    <property type="entry name" value="C-di-AMP_synthase"/>
</dbReference>
<gene>
    <name evidence="10" type="primary">dacA</name>
    <name evidence="12" type="ORF">EC501_17795</name>
</gene>
<dbReference type="EC" id="2.7.7.85" evidence="10"/>
<organism evidence="12 13">
    <name type="scientific">Lysinibacillus halotolerans</name>
    <dbReference type="NCBI Taxonomy" id="1368476"/>
    <lineage>
        <taxon>Bacteria</taxon>
        <taxon>Bacillati</taxon>
        <taxon>Bacillota</taxon>
        <taxon>Bacilli</taxon>
        <taxon>Bacillales</taxon>
        <taxon>Bacillaceae</taxon>
        <taxon>Lysinibacillus</taxon>
    </lineage>
</organism>
<comment type="catalytic activity">
    <reaction evidence="1 10">
        <text>2 ATP = 3',3'-c-di-AMP + 2 diphosphate</text>
        <dbReference type="Rhea" id="RHEA:35655"/>
        <dbReference type="ChEBI" id="CHEBI:30616"/>
        <dbReference type="ChEBI" id="CHEBI:33019"/>
        <dbReference type="ChEBI" id="CHEBI:71500"/>
        <dbReference type="EC" id="2.7.7.85"/>
    </reaction>
</comment>
<evidence type="ECO:0000256" key="4">
    <source>
        <dbReference type="ARBA" id="ARBA00022692"/>
    </source>
</evidence>
<dbReference type="InterPro" id="IPR036888">
    <property type="entry name" value="DNA_integrity_DisA_N_sf"/>
</dbReference>
<feature type="transmembrane region" description="Helical" evidence="10">
    <location>
        <begin position="15"/>
        <end position="36"/>
    </location>
</feature>
<keyword evidence="7 10" id="KW-0067">ATP-binding</keyword>
<dbReference type="InterPro" id="IPR050338">
    <property type="entry name" value="DisA"/>
</dbReference>
<dbReference type="InterPro" id="IPR034701">
    <property type="entry name" value="CdaA"/>
</dbReference>
<dbReference type="InterPro" id="IPR045585">
    <property type="entry name" value="CdaA_N"/>
</dbReference>
<evidence type="ECO:0000259" key="11">
    <source>
        <dbReference type="PROSITE" id="PS51794"/>
    </source>
</evidence>
<dbReference type="EMBL" id="RHLQ01000081">
    <property type="protein sequence ID" value="RNC96133.1"/>
    <property type="molecule type" value="Genomic_DNA"/>
</dbReference>
<keyword evidence="2 10" id="KW-1003">Cell membrane</keyword>
<comment type="caution">
    <text evidence="10">Lacks conserved residue(s) required for the propagation of feature annotation.</text>
</comment>
<dbReference type="GO" id="GO:0006171">
    <property type="term" value="P:cAMP biosynthetic process"/>
    <property type="evidence" value="ECO:0007669"/>
    <property type="project" value="InterPro"/>
</dbReference>
<keyword evidence="5 10" id="KW-0548">Nucleotidyltransferase</keyword>
<keyword evidence="8 10" id="KW-1133">Transmembrane helix</keyword>
<evidence type="ECO:0000256" key="9">
    <source>
        <dbReference type="ARBA" id="ARBA00023136"/>
    </source>
</evidence>
<evidence type="ECO:0000256" key="5">
    <source>
        <dbReference type="ARBA" id="ARBA00022695"/>
    </source>
</evidence>
<feature type="transmembrane region" description="Helical" evidence="10">
    <location>
        <begin position="48"/>
        <end position="70"/>
    </location>
</feature>
<keyword evidence="6 10" id="KW-0547">Nucleotide-binding</keyword>
<comment type="caution">
    <text evidence="12">The sequence shown here is derived from an EMBL/GenBank/DDBJ whole genome shotgun (WGS) entry which is preliminary data.</text>
</comment>
<evidence type="ECO:0000313" key="12">
    <source>
        <dbReference type="EMBL" id="RNC96133.1"/>
    </source>
</evidence>
<comment type="similarity">
    <text evidence="10">Belongs to the adenylate cyclase family. DacA/CdaA subfamily.</text>
</comment>
<evidence type="ECO:0000256" key="7">
    <source>
        <dbReference type="ARBA" id="ARBA00022840"/>
    </source>
</evidence>
<dbReference type="NCBIfam" id="TIGR00159">
    <property type="entry name" value="diadenylate cyclase CdaA"/>
    <property type="match status" value="1"/>
</dbReference>
<dbReference type="AlphaFoldDB" id="A0A3M8H0V5"/>
<evidence type="ECO:0000256" key="8">
    <source>
        <dbReference type="ARBA" id="ARBA00022989"/>
    </source>
</evidence>
<evidence type="ECO:0000256" key="1">
    <source>
        <dbReference type="ARBA" id="ARBA00000877"/>
    </source>
</evidence>
<evidence type="ECO:0000256" key="2">
    <source>
        <dbReference type="ARBA" id="ARBA00022475"/>
    </source>
</evidence>
<dbReference type="GO" id="GO:0005524">
    <property type="term" value="F:ATP binding"/>
    <property type="evidence" value="ECO:0007669"/>
    <property type="project" value="UniProtKB-UniRule"/>
</dbReference>
<evidence type="ECO:0000256" key="3">
    <source>
        <dbReference type="ARBA" id="ARBA00022679"/>
    </source>
</evidence>
<feature type="domain" description="DAC" evidence="11">
    <location>
        <begin position="86"/>
        <end position="246"/>
    </location>
</feature>
<evidence type="ECO:0000256" key="6">
    <source>
        <dbReference type="ARBA" id="ARBA00022741"/>
    </source>
</evidence>
<dbReference type="InterPro" id="IPR003390">
    <property type="entry name" value="DNA_integrity_scan_DisA_N"/>
</dbReference>
<dbReference type="PANTHER" id="PTHR34185:SF1">
    <property type="entry name" value="DIADENYLATE CYCLASE"/>
    <property type="match status" value="1"/>
</dbReference>
<evidence type="ECO:0000313" key="13">
    <source>
        <dbReference type="Proteomes" id="UP000279909"/>
    </source>
</evidence>
<evidence type="ECO:0000256" key="10">
    <source>
        <dbReference type="HAMAP-Rule" id="MF_01499"/>
    </source>
</evidence>
<dbReference type="HAMAP" id="MF_01499">
    <property type="entry name" value="DacA"/>
    <property type="match status" value="1"/>
</dbReference>
<keyword evidence="9 10" id="KW-0472">Membrane</keyword>
<dbReference type="Pfam" id="PF19293">
    <property type="entry name" value="CdaA_N"/>
    <property type="match status" value="1"/>
</dbReference>
<dbReference type="GO" id="GO:0004016">
    <property type="term" value="F:adenylate cyclase activity"/>
    <property type="evidence" value="ECO:0007669"/>
    <property type="project" value="UniProtKB-UniRule"/>
</dbReference>
<dbReference type="FunFam" id="3.40.1700.10:FF:000002">
    <property type="entry name" value="Diadenylate cyclase"/>
    <property type="match status" value="1"/>
</dbReference>
<keyword evidence="4 10" id="KW-0812">Transmembrane</keyword>
<dbReference type="RefSeq" id="WP_122973677.1">
    <property type="nucleotide sequence ID" value="NZ_RHLQ01000081.1"/>
</dbReference>
<sequence length="278" mass="31339">MQIIEQFTDITPVNIVFSFLDVLLVWYVIYKLLTLIKGTKAVQLLKGIFVIIIARFATVIFGLDTLGWLLQEVIDWGFLAIIIIFTPEIRRALEQLGRGKIFQRSTSQLEDEQTRLIEAMKKSVSYMAKRRIGALISIENETGLTEYIETGIKLNAEITSELLINIFIPNTPLHDGAVIIQKDKIIAAACYLPLSESTFISKELGTRHRAAVGLSEVTDAITIVVSEETGAVSLTRNGNLYRNLTIEEFEAQLRKMWFGPQQDSEITSKWTWGGRKNG</sequence>